<feature type="chain" id="PRO_5047178365" description="DUF1311 domain-containing protein" evidence="1">
    <location>
        <begin position="25"/>
        <end position="136"/>
    </location>
</feature>
<evidence type="ECO:0000313" key="2">
    <source>
        <dbReference type="EMBL" id="MDP2564104.1"/>
    </source>
</evidence>
<evidence type="ECO:0000313" key="3">
    <source>
        <dbReference type="Proteomes" id="UP001177212"/>
    </source>
</evidence>
<organism evidence="2 3">
    <name type="scientific">Pseudoalteromonas marina</name>
    <dbReference type="NCBI Taxonomy" id="267375"/>
    <lineage>
        <taxon>Bacteria</taxon>
        <taxon>Pseudomonadati</taxon>
        <taxon>Pseudomonadota</taxon>
        <taxon>Gammaproteobacteria</taxon>
        <taxon>Alteromonadales</taxon>
        <taxon>Pseudoalteromonadaceae</taxon>
        <taxon>Pseudoalteromonas</taxon>
    </lineage>
</organism>
<protein>
    <recommendedName>
        <fullName evidence="4">DUF1311 domain-containing protein</fullName>
    </recommendedName>
</protein>
<dbReference type="EMBL" id="JAUYVT010000003">
    <property type="protein sequence ID" value="MDP2564104.1"/>
    <property type="molecule type" value="Genomic_DNA"/>
</dbReference>
<evidence type="ECO:0000256" key="1">
    <source>
        <dbReference type="SAM" id="SignalP"/>
    </source>
</evidence>
<dbReference type="Proteomes" id="UP001177212">
    <property type="component" value="Unassembled WGS sequence"/>
</dbReference>
<name>A0ABT9FBP7_9GAMM</name>
<comment type="caution">
    <text evidence="2">The sequence shown here is derived from an EMBL/GenBank/DDBJ whole genome shotgun (WGS) entry which is preliminary data.</text>
</comment>
<keyword evidence="1" id="KW-0732">Signal</keyword>
<reference evidence="2" key="1">
    <citation type="submission" date="2023-07" db="EMBL/GenBank/DDBJ databases">
        <title>Genome content predicts the carbon catabolic preferences of heterotrophic bacteria.</title>
        <authorList>
            <person name="Gralka M."/>
        </authorList>
    </citation>
    <scope>NUCLEOTIDE SEQUENCE</scope>
    <source>
        <strain evidence="2">4G09</strain>
    </source>
</reference>
<feature type="signal peptide" evidence="1">
    <location>
        <begin position="1"/>
        <end position="24"/>
    </location>
</feature>
<gene>
    <name evidence="2" type="ORF">Q8W34_05635</name>
</gene>
<accession>A0ABT9FBP7</accession>
<keyword evidence="3" id="KW-1185">Reference proteome</keyword>
<sequence length="136" mass="15814">MIKNNTYANLFSFFLLIISGSAYSNAVCQLVDKPTMNESKRYIQCLDTQLDKAKQEQGTWIQKRKYELVQSEEATGNTQVLQLFMRSIKNNEKYIESACQWRYILKLPNAKAAAISYKHCEIQLVNQFTESLKQPF</sequence>
<proteinExistence type="predicted"/>
<evidence type="ECO:0008006" key="4">
    <source>
        <dbReference type="Google" id="ProtNLM"/>
    </source>
</evidence>
<dbReference type="RefSeq" id="WP_006792225.1">
    <property type="nucleotide sequence ID" value="NZ_CALSLX010000001.1"/>
</dbReference>